<name>A0ABX5XWX6_9BACT</name>
<feature type="chain" id="PRO_5046208338" evidence="1">
    <location>
        <begin position="20"/>
        <end position="150"/>
    </location>
</feature>
<evidence type="ECO:0000313" key="3">
    <source>
        <dbReference type="Proteomes" id="UP000318081"/>
    </source>
</evidence>
<keyword evidence="1" id="KW-0732">Signal</keyword>
<keyword evidence="3" id="KW-1185">Reference proteome</keyword>
<evidence type="ECO:0000313" key="2">
    <source>
        <dbReference type="EMBL" id="QDV86523.1"/>
    </source>
</evidence>
<evidence type="ECO:0000256" key="1">
    <source>
        <dbReference type="SAM" id="SignalP"/>
    </source>
</evidence>
<dbReference type="Proteomes" id="UP000318081">
    <property type="component" value="Chromosome"/>
</dbReference>
<reference evidence="2 3" key="1">
    <citation type="submission" date="2019-02" db="EMBL/GenBank/DDBJ databases">
        <title>Deep-cultivation of Planctomycetes and their phenomic and genomic characterization uncovers novel biology.</title>
        <authorList>
            <person name="Wiegand S."/>
            <person name="Jogler M."/>
            <person name="Boedeker C."/>
            <person name="Pinto D."/>
            <person name="Vollmers J."/>
            <person name="Rivas-Marin E."/>
            <person name="Kohn T."/>
            <person name="Peeters S.H."/>
            <person name="Heuer A."/>
            <person name="Rast P."/>
            <person name="Oberbeckmann S."/>
            <person name="Bunk B."/>
            <person name="Jeske O."/>
            <person name="Meyerdierks A."/>
            <person name="Storesund J.E."/>
            <person name="Kallscheuer N."/>
            <person name="Luecker S."/>
            <person name="Lage O.M."/>
            <person name="Pohl T."/>
            <person name="Merkel B.J."/>
            <person name="Hornburger P."/>
            <person name="Mueller R.-W."/>
            <person name="Bruemmer F."/>
            <person name="Labrenz M."/>
            <person name="Spormann A.M."/>
            <person name="Op den Camp H."/>
            <person name="Overmann J."/>
            <person name="Amann R."/>
            <person name="Jetten M.S.M."/>
            <person name="Mascher T."/>
            <person name="Medema M.H."/>
            <person name="Devos D.P."/>
            <person name="Kaster A.-K."/>
            <person name="Ovreas L."/>
            <person name="Rohde M."/>
            <person name="Galperin M.Y."/>
            <person name="Jogler C."/>
        </authorList>
    </citation>
    <scope>NUCLEOTIDE SEQUENCE [LARGE SCALE GENOMIC DNA]</scope>
    <source>
        <strain evidence="2 3">TBK1r</strain>
    </source>
</reference>
<dbReference type="EMBL" id="CP036432">
    <property type="protein sequence ID" value="QDV86523.1"/>
    <property type="molecule type" value="Genomic_DNA"/>
</dbReference>
<proteinExistence type="predicted"/>
<sequence>MRFFTLACLIAITGGGAIAQGDCVRYVVPYNWIRVCDTTYTETCWTGQSGGVKTYQCGNPQTAAVCAGKTWLYHGDDYNATVKEQRDAGFNEEGREPDEANPDTYICYSEGDCDCEWAETYWKCTGDIDNASHEESVEIVELSGVQCFGM</sequence>
<feature type="signal peptide" evidence="1">
    <location>
        <begin position="1"/>
        <end position="19"/>
    </location>
</feature>
<accession>A0ABX5XWX6</accession>
<organism evidence="2 3">
    <name type="scientific">Stieleria magnilauensis</name>
    <dbReference type="NCBI Taxonomy" id="2527963"/>
    <lineage>
        <taxon>Bacteria</taxon>
        <taxon>Pseudomonadati</taxon>
        <taxon>Planctomycetota</taxon>
        <taxon>Planctomycetia</taxon>
        <taxon>Pirellulales</taxon>
        <taxon>Pirellulaceae</taxon>
        <taxon>Stieleria</taxon>
    </lineage>
</organism>
<dbReference type="RefSeq" id="WP_145217760.1">
    <property type="nucleotide sequence ID" value="NZ_CP036432.1"/>
</dbReference>
<protein>
    <submittedName>
        <fullName evidence="2">Uncharacterized protein</fullName>
    </submittedName>
</protein>
<gene>
    <name evidence="2" type="ORF">TBK1r_55420</name>
</gene>